<accession>A0A850SZH0</accession>
<reference evidence="1 2" key="1">
    <citation type="submission" date="2020-06" db="EMBL/GenBank/DDBJ databases">
        <title>High-quality draft genome of sulfate reducer Desulfobacter latus type strain AcrS2 isolated from marine sediment.</title>
        <authorList>
            <person name="Hoppe M."/>
            <person name="Larsen C.K."/>
            <person name="Marshall I.P.G."/>
            <person name="Schramm A."/>
            <person name="Marietou A.G."/>
        </authorList>
    </citation>
    <scope>NUCLEOTIDE SEQUENCE [LARGE SCALE GENOMIC DNA]</scope>
    <source>
        <strain evidence="1 2">AcRS2</strain>
    </source>
</reference>
<dbReference type="RefSeq" id="WP_178366275.1">
    <property type="nucleotide sequence ID" value="NZ_JACADJ010000018.1"/>
</dbReference>
<dbReference type="Proteomes" id="UP000553343">
    <property type="component" value="Unassembled WGS sequence"/>
</dbReference>
<comment type="caution">
    <text evidence="1">The sequence shown here is derived from an EMBL/GenBank/DDBJ whole genome shotgun (WGS) entry which is preliminary data.</text>
</comment>
<dbReference type="AlphaFoldDB" id="A0A850SZH0"/>
<protein>
    <submittedName>
        <fullName evidence="1">Uncharacterized protein</fullName>
    </submittedName>
</protein>
<name>A0A850SZH0_9BACT</name>
<evidence type="ECO:0000313" key="2">
    <source>
        <dbReference type="Proteomes" id="UP000553343"/>
    </source>
</evidence>
<evidence type="ECO:0000313" key="1">
    <source>
        <dbReference type="EMBL" id="NWH04823.1"/>
    </source>
</evidence>
<gene>
    <name evidence="1" type="ORF">HXW94_07455</name>
</gene>
<dbReference type="EMBL" id="JACADJ010000018">
    <property type="protein sequence ID" value="NWH04823.1"/>
    <property type="molecule type" value="Genomic_DNA"/>
</dbReference>
<proteinExistence type="predicted"/>
<keyword evidence="2" id="KW-1185">Reference proteome</keyword>
<sequence>MSWYSNMAKQLGMKKKEYFDLTGDEKQKALREMKLGQRNLEQKITLGEREMKDIALELVKTSKFKAPMLISKLQQRKALMAARHNAFFTRGMQLNALEICIELEGLLGSRMDKTILKQMEALSPSKLAEILDYLKKQTNIQDMNAEEIKDIMDGFIANVDKNVDRDLLEIVGEVQDTVLDKSDLSDEEKAKQILDMV</sequence>
<organism evidence="1 2">
    <name type="scientific">Desulfobacter latus</name>
    <dbReference type="NCBI Taxonomy" id="2292"/>
    <lineage>
        <taxon>Bacteria</taxon>
        <taxon>Pseudomonadati</taxon>
        <taxon>Thermodesulfobacteriota</taxon>
        <taxon>Desulfobacteria</taxon>
        <taxon>Desulfobacterales</taxon>
        <taxon>Desulfobacteraceae</taxon>
        <taxon>Desulfobacter</taxon>
    </lineage>
</organism>